<protein>
    <submittedName>
        <fullName evidence="5">SCO family protein</fullName>
    </submittedName>
</protein>
<evidence type="ECO:0000313" key="6">
    <source>
        <dbReference type="Proteomes" id="UP001597343"/>
    </source>
</evidence>
<name>A0ABW4ZX59_9BACL</name>
<evidence type="ECO:0000256" key="2">
    <source>
        <dbReference type="ARBA" id="ARBA00023008"/>
    </source>
</evidence>
<dbReference type="Proteomes" id="UP001597343">
    <property type="component" value="Unassembled WGS sequence"/>
</dbReference>
<keyword evidence="6" id="KW-1185">Reference proteome</keyword>
<dbReference type="PANTHER" id="PTHR12151:SF25">
    <property type="entry name" value="LINALOOL DEHYDRATASE_ISOMERASE DOMAIN-CONTAINING PROTEIN"/>
    <property type="match status" value="1"/>
</dbReference>
<keyword evidence="3" id="KW-1133">Transmembrane helix</keyword>
<accession>A0ABW4ZX59</accession>
<organism evidence="5 6">
    <name type="scientific">Tumebacillus lipolyticus</name>
    <dbReference type="NCBI Taxonomy" id="1280370"/>
    <lineage>
        <taxon>Bacteria</taxon>
        <taxon>Bacillati</taxon>
        <taxon>Bacillota</taxon>
        <taxon>Bacilli</taxon>
        <taxon>Bacillales</taxon>
        <taxon>Alicyclobacillaceae</taxon>
        <taxon>Tumebacillus</taxon>
    </lineage>
</organism>
<dbReference type="InterPro" id="IPR013766">
    <property type="entry name" value="Thioredoxin_domain"/>
</dbReference>
<dbReference type="InterPro" id="IPR003782">
    <property type="entry name" value="SCO1/SenC"/>
</dbReference>
<keyword evidence="3" id="KW-0812">Transmembrane</keyword>
<evidence type="ECO:0000256" key="3">
    <source>
        <dbReference type="SAM" id="Phobius"/>
    </source>
</evidence>
<dbReference type="SUPFAM" id="SSF52833">
    <property type="entry name" value="Thioredoxin-like"/>
    <property type="match status" value="1"/>
</dbReference>
<sequence length="206" mass="23318">MEATSKRRNNLLVNGFIVLLIVAFIGGIAYWFWSGYTKLPILNRAPNFTLQNIDNQDVSFTDYNGKVRLVEFFFTNCPDICPITTAKMVNLQKELKAKGFFGDKVQFVSVTFDPDRDTPDVLKAHAEAMGIDQSGWTLLRGKEADTHKVVESYGAFVEEQADGTFIHATRSLYLVDAKNNVRKVYYMGDEMPTEDVLKDIVKLAKE</sequence>
<evidence type="ECO:0000256" key="1">
    <source>
        <dbReference type="ARBA" id="ARBA00010996"/>
    </source>
</evidence>
<evidence type="ECO:0000313" key="5">
    <source>
        <dbReference type="EMBL" id="MFD2169934.1"/>
    </source>
</evidence>
<dbReference type="RefSeq" id="WP_386045467.1">
    <property type="nucleotide sequence ID" value="NZ_JBHUIO010000005.1"/>
</dbReference>
<comment type="similarity">
    <text evidence="1">Belongs to the SCO1/2 family.</text>
</comment>
<proteinExistence type="inferred from homology"/>
<comment type="caution">
    <text evidence="5">The sequence shown here is derived from an EMBL/GenBank/DDBJ whole genome shotgun (WGS) entry which is preliminary data.</text>
</comment>
<feature type="domain" description="Thioredoxin" evidence="4">
    <location>
        <begin position="39"/>
        <end position="205"/>
    </location>
</feature>
<evidence type="ECO:0000259" key="4">
    <source>
        <dbReference type="PROSITE" id="PS51352"/>
    </source>
</evidence>
<dbReference type="Pfam" id="PF02630">
    <property type="entry name" value="SCO1-SenC"/>
    <property type="match status" value="1"/>
</dbReference>
<dbReference type="Gene3D" id="3.40.30.10">
    <property type="entry name" value="Glutaredoxin"/>
    <property type="match status" value="1"/>
</dbReference>
<reference evidence="6" key="1">
    <citation type="journal article" date="2019" name="Int. J. Syst. Evol. Microbiol.">
        <title>The Global Catalogue of Microorganisms (GCM) 10K type strain sequencing project: providing services to taxonomists for standard genome sequencing and annotation.</title>
        <authorList>
            <consortium name="The Broad Institute Genomics Platform"/>
            <consortium name="The Broad Institute Genome Sequencing Center for Infectious Disease"/>
            <person name="Wu L."/>
            <person name="Ma J."/>
        </authorList>
    </citation>
    <scope>NUCLEOTIDE SEQUENCE [LARGE SCALE GENOMIC DNA]</scope>
    <source>
        <strain evidence="6">CGMCC 1.13574</strain>
    </source>
</reference>
<dbReference type="InterPro" id="IPR036249">
    <property type="entry name" value="Thioredoxin-like_sf"/>
</dbReference>
<dbReference type="PROSITE" id="PS51352">
    <property type="entry name" value="THIOREDOXIN_2"/>
    <property type="match status" value="1"/>
</dbReference>
<dbReference type="PANTHER" id="PTHR12151">
    <property type="entry name" value="ELECTRON TRANSPORT PROTIN SCO1/SENC FAMILY MEMBER"/>
    <property type="match status" value="1"/>
</dbReference>
<gene>
    <name evidence="5" type="ORF">ACFSOY_07995</name>
</gene>
<feature type="transmembrane region" description="Helical" evidence="3">
    <location>
        <begin position="12"/>
        <end position="33"/>
    </location>
</feature>
<keyword evidence="3" id="KW-0472">Membrane</keyword>
<dbReference type="CDD" id="cd02968">
    <property type="entry name" value="SCO"/>
    <property type="match status" value="1"/>
</dbReference>
<keyword evidence="2" id="KW-0186">Copper</keyword>
<dbReference type="EMBL" id="JBHUIO010000005">
    <property type="protein sequence ID" value="MFD2169934.1"/>
    <property type="molecule type" value="Genomic_DNA"/>
</dbReference>